<protein>
    <submittedName>
        <fullName evidence="1">Peptidase, putative</fullName>
    </submittedName>
</protein>
<evidence type="ECO:0000313" key="2">
    <source>
        <dbReference type="Proteomes" id="UP000001681"/>
    </source>
</evidence>
<dbReference type="HOGENOM" id="CLU_2769712_0_0_9"/>
<name>B1YEE2_EXIS2</name>
<reference evidence="1 2" key="1">
    <citation type="journal article" date="2006" name="Extremophiles">
        <title>Characterization of Exiguobacterium isolates from the Siberian permafrost. Description of Exiguobacterium sibiricum sp. nov.</title>
        <authorList>
            <person name="Rodrigues D.F."/>
            <person name="Goris J."/>
            <person name="Vishnivetskaya T."/>
            <person name="Gilichinsky D."/>
            <person name="Thomashow M.F."/>
            <person name="Tiedje J.M."/>
        </authorList>
    </citation>
    <scope>NUCLEOTIDE SEQUENCE [LARGE SCALE GENOMIC DNA]</scope>
    <source>
        <strain evidence="2">DSM 17290 / CIP 109462 / JCM 13490 / 255-15</strain>
    </source>
</reference>
<gene>
    <name evidence="1" type="ordered locus">Exig_1165</name>
</gene>
<proteinExistence type="predicted"/>
<accession>B1YEE2</accession>
<reference evidence="1 2" key="2">
    <citation type="journal article" date="2008" name="BMC Genomics">
        <title>Architecture of thermal adaptation in an Exiguobacterium sibiricum strain isolated from 3 million year old permafrost: a genome and transcriptome approach.</title>
        <authorList>
            <person name="Rodrigues D.F."/>
            <person name="Ivanova N."/>
            <person name="He Z."/>
            <person name="Huebner M."/>
            <person name="Zhou J."/>
            <person name="Tiedje J.M."/>
        </authorList>
    </citation>
    <scope>NUCLEOTIDE SEQUENCE [LARGE SCALE GENOMIC DNA]</scope>
    <source>
        <strain evidence="2">DSM 17290 / CIP 109462 / JCM 13490 / 255-15</strain>
    </source>
</reference>
<reference evidence="2" key="3">
    <citation type="submission" date="2008-04" db="EMBL/GenBank/DDBJ databases">
        <title>Complete sequence of chromosome of Exiguobacterium sibiricum 255-15.</title>
        <authorList>
            <consortium name="US DOE Joint Genome Institute"/>
            <person name="Copeland A."/>
            <person name="Lucas S."/>
            <person name="Lapidus A."/>
            <person name="Glavina del Rio T."/>
            <person name="Dalin E."/>
            <person name="Tice H."/>
            <person name="Bruce D."/>
            <person name="Goodwin L."/>
            <person name="Pitluck S."/>
            <person name="Kiss H."/>
            <person name="Chertkov O."/>
            <person name="Monk C."/>
            <person name="Brettin T."/>
            <person name="Detter J.C."/>
            <person name="Han C."/>
            <person name="Kuske C.R."/>
            <person name="Schmutz J."/>
            <person name="Larimer F."/>
            <person name="Land M."/>
            <person name="Hauser L."/>
            <person name="Kyrpides N."/>
            <person name="Mikhailova N."/>
            <person name="Vishnivetskaya T."/>
            <person name="Rodrigues D.F."/>
            <person name="Gilichinsky D."/>
            <person name="Tiedje J."/>
            <person name="Richardson P."/>
        </authorList>
    </citation>
    <scope>NUCLEOTIDE SEQUENCE [LARGE SCALE GENOMIC DNA]</scope>
    <source>
        <strain evidence="2">DSM 17290 / CIP 109462 / JCM 13490 / 255-15</strain>
    </source>
</reference>
<organism evidence="1 2">
    <name type="scientific">Exiguobacterium sibiricum (strain DSM 17290 / CCUG 55495 / CIP 109462 / JCM 13490 / 255-15)</name>
    <dbReference type="NCBI Taxonomy" id="262543"/>
    <lineage>
        <taxon>Bacteria</taxon>
        <taxon>Bacillati</taxon>
        <taxon>Bacillota</taxon>
        <taxon>Bacilli</taxon>
        <taxon>Bacillales</taxon>
        <taxon>Bacillales Family XII. Incertae Sedis</taxon>
        <taxon>Exiguobacterium</taxon>
    </lineage>
</organism>
<keyword evidence="2" id="KW-1185">Reference proteome</keyword>
<dbReference type="STRING" id="262543.Exig_1165"/>
<evidence type="ECO:0000313" key="1">
    <source>
        <dbReference type="EMBL" id="ACB60644.1"/>
    </source>
</evidence>
<sequence length="69" mass="7708">MYSTVKQSKAAFSDQFEPLLRASGRASIEELVEQYLNGEPDAVAFWQDALEPLRSAIELYLQETAGLVD</sequence>
<dbReference type="Proteomes" id="UP000001681">
    <property type="component" value="Chromosome"/>
</dbReference>
<dbReference type="EMBL" id="CP001022">
    <property type="protein sequence ID" value="ACB60644.1"/>
    <property type="molecule type" value="Genomic_DNA"/>
</dbReference>
<dbReference type="AlphaFoldDB" id="B1YEE2"/>
<dbReference type="KEGG" id="esi:Exig_1165"/>